<dbReference type="AlphaFoldDB" id="A0AAV8VKI8"/>
<dbReference type="PANTHER" id="PTHR46609">
    <property type="entry name" value="EXONUCLEASE, PHAGE-TYPE/RECB, C-TERMINAL DOMAIN-CONTAINING PROTEIN"/>
    <property type="match status" value="1"/>
</dbReference>
<accession>A0AAV8VKI8</accession>
<proteinExistence type="predicted"/>
<sequence>MESFNMRTRLYPLGTLCVPAKQDLVEIASTFNLNEVEKLSTTDLQCYWTQNKKAVKDAYAAKSVQNMPCIDYNKKIKPQPLTEEESTRCLYSLVLKQPQSKLNKYIDLNAGEARCSKRPKIIIHDITIINMNISKIKESCMNSVLIENIDINVANFDLLECCKQVVANLLTTSFEEGYSVPQRSDMWQQIRRFRISGILTMGLYMKVMPLALYRKNLSGEYVDTAGFIICQKFPWLGFSPDGIVFGRNGPIRLLEIKCPYSGVNCVINILFRKKATVSINT</sequence>
<dbReference type="EMBL" id="JANEYG010000065">
    <property type="protein sequence ID" value="KAJ8914738.1"/>
    <property type="molecule type" value="Genomic_DNA"/>
</dbReference>
<dbReference type="SUPFAM" id="SSF52980">
    <property type="entry name" value="Restriction endonuclease-like"/>
    <property type="match status" value="1"/>
</dbReference>
<dbReference type="GO" id="GO:0006281">
    <property type="term" value="P:DNA repair"/>
    <property type="evidence" value="ECO:0007669"/>
    <property type="project" value="UniProtKB-ARBA"/>
</dbReference>
<dbReference type="Proteomes" id="UP001159042">
    <property type="component" value="Unassembled WGS sequence"/>
</dbReference>
<reference evidence="1 2" key="1">
    <citation type="journal article" date="2023" name="Insect Mol. Biol.">
        <title>Genome sequencing provides insights into the evolution of gene families encoding plant cell wall-degrading enzymes in longhorned beetles.</title>
        <authorList>
            <person name="Shin N.R."/>
            <person name="Okamura Y."/>
            <person name="Kirsch R."/>
            <person name="Pauchet Y."/>
        </authorList>
    </citation>
    <scope>NUCLEOTIDE SEQUENCE [LARGE SCALE GENOMIC DNA]</scope>
    <source>
        <strain evidence="1">EAD_L_NR</strain>
    </source>
</reference>
<dbReference type="Gene3D" id="3.90.320.10">
    <property type="match status" value="1"/>
</dbReference>
<evidence type="ECO:0000313" key="1">
    <source>
        <dbReference type="EMBL" id="KAJ8914738.1"/>
    </source>
</evidence>
<evidence type="ECO:0008006" key="3">
    <source>
        <dbReference type="Google" id="ProtNLM"/>
    </source>
</evidence>
<dbReference type="InterPro" id="IPR051703">
    <property type="entry name" value="NF-kappa-B_Signaling_Reg"/>
</dbReference>
<protein>
    <recommendedName>
        <fullName evidence="3">YqaJ viral recombinase domain-containing protein</fullName>
    </recommendedName>
</protein>
<keyword evidence="2" id="KW-1185">Reference proteome</keyword>
<name>A0AAV8VKI8_9CUCU</name>
<dbReference type="InterPro" id="IPR011604">
    <property type="entry name" value="PDDEXK-like_dom_sf"/>
</dbReference>
<dbReference type="InterPro" id="IPR011335">
    <property type="entry name" value="Restrct_endonuc-II-like"/>
</dbReference>
<gene>
    <name evidence="1" type="ORF">NQ315_017449</name>
</gene>
<comment type="caution">
    <text evidence="1">The sequence shown here is derived from an EMBL/GenBank/DDBJ whole genome shotgun (WGS) entry which is preliminary data.</text>
</comment>
<organism evidence="1 2">
    <name type="scientific">Exocentrus adspersus</name>
    <dbReference type="NCBI Taxonomy" id="1586481"/>
    <lineage>
        <taxon>Eukaryota</taxon>
        <taxon>Metazoa</taxon>
        <taxon>Ecdysozoa</taxon>
        <taxon>Arthropoda</taxon>
        <taxon>Hexapoda</taxon>
        <taxon>Insecta</taxon>
        <taxon>Pterygota</taxon>
        <taxon>Neoptera</taxon>
        <taxon>Endopterygota</taxon>
        <taxon>Coleoptera</taxon>
        <taxon>Polyphaga</taxon>
        <taxon>Cucujiformia</taxon>
        <taxon>Chrysomeloidea</taxon>
        <taxon>Cerambycidae</taxon>
        <taxon>Lamiinae</taxon>
        <taxon>Acanthocinini</taxon>
        <taxon>Exocentrus</taxon>
    </lineage>
</organism>
<evidence type="ECO:0000313" key="2">
    <source>
        <dbReference type="Proteomes" id="UP001159042"/>
    </source>
</evidence>
<dbReference type="PANTHER" id="PTHR46609:SF6">
    <property type="entry name" value="EXONUCLEASE, PHAGE-TYPE_RECB, C-TERMINAL DOMAIN-CONTAINING PROTEIN-RELATED"/>
    <property type="match status" value="1"/>
</dbReference>